<dbReference type="GO" id="GO:0071949">
    <property type="term" value="F:FAD binding"/>
    <property type="evidence" value="ECO:0007669"/>
    <property type="project" value="InterPro"/>
</dbReference>
<dbReference type="AlphaFoldDB" id="A0A846Y7Z0"/>
<evidence type="ECO:0000259" key="5">
    <source>
        <dbReference type="Pfam" id="PF01494"/>
    </source>
</evidence>
<comment type="caution">
    <text evidence="6">The sequence shown here is derived from an EMBL/GenBank/DDBJ whole genome shotgun (WGS) entry which is preliminary data.</text>
</comment>
<dbReference type="SUPFAM" id="SSF51905">
    <property type="entry name" value="FAD/NAD(P)-binding domain"/>
    <property type="match status" value="1"/>
</dbReference>
<dbReference type="PANTHER" id="PTHR43004:SF19">
    <property type="entry name" value="BINDING MONOOXYGENASE, PUTATIVE (JCVI)-RELATED"/>
    <property type="match status" value="1"/>
</dbReference>
<dbReference type="InterPro" id="IPR036188">
    <property type="entry name" value="FAD/NAD-bd_sf"/>
</dbReference>
<dbReference type="EMBL" id="JAAXOP010000023">
    <property type="protein sequence ID" value="NKY53980.1"/>
    <property type="molecule type" value="Genomic_DNA"/>
</dbReference>
<protein>
    <submittedName>
        <fullName evidence="6">Oxidase</fullName>
    </submittedName>
</protein>
<dbReference type="Gene3D" id="3.40.30.120">
    <property type="match status" value="1"/>
</dbReference>
<gene>
    <name evidence="6" type="ORF">HGA08_27680</name>
</gene>
<organism evidence="6 7">
    <name type="scientific">Nocardia vermiculata</name>
    <dbReference type="NCBI Taxonomy" id="257274"/>
    <lineage>
        <taxon>Bacteria</taxon>
        <taxon>Bacillati</taxon>
        <taxon>Actinomycetota</taxon>
        <taxon>Actinomycetes</taxon>
        <taxon>Mycobacteriales</taxon>
        <taxon>Nocardiaceae</taxon>
        <taxon>Nocardia</taxon>
    </lineage>
</organism>
<dbReference type="Proteomes" id="UP000565711">
    <property type="component" value="Unassembled WGS sequence"/>
</dbReference>
<dbReference type="Pfam" id="PF01494">
    <property type="entry name" value="FAD_binding_3"/>
    <property type="match status" value="1"/>
</dbReference>
<proteinExistence type="predicted"/>
<keyword evidence="2" id="KW-0285">Flavoprotein</keyword>
<evidence type="ECO:0000256" key="1">
    <source>
        <dbReference type="ARBA" id="ARBA00001974"/>
    </source>
</evidence>
<dbReference type="PRINTS" id="PR00420">
    <property type="entry name" value="RNGMNOXGNASE"/>
</dbReference>
<reference evidence="6 7" key="1">
    <citation type="submission" date="2020-04" db="EMBL/GenBank/DDBJ databases">
        <title>MicrobeNet Type strains.</title>
        <authorList>
            <person name="Nicholson A.C."/>
        </authorList>
    </citation>
    <scope>NUCLEOTIDE SEQUENCE [LARGE SCALE GENOMIC DNA]</scope>
    <source>
        <strain evidence="6 7">JCM 12354</strain>
    </source>
</reference>
<evidence type="ECO:0000313" key="7">
    <source>
        <dbReference type="Proteomes" id="UP000565711"/>
    </source>
</evidence>
<dbReference type="Gene3D" id="3.50.50.60">
    <property type="entry name" value="FAD/NAD(P)-binding domain"/>
    <property type="match status" value="1"/>
</dbReference>
<keyword evidence="7" id="KW-1185">Reference proteome</keyword>
<dbReference type="Gene3D" id="3.30.9.10">
    <property type="entry name" value="D-Amino Acid Oxidase, subunit A, domain 2"/>
    <property type="match status" value="1"/>
</dbReference>
<sequence>MSDVSVLIVGGGTVGLATAVFLGHHGVRSMVVERRSAPSNHPRALGISPRSLELFREVGLRAELDAVAVRSALPWRAEARTVADVGAPPERISAAGWHGDDISPEISRGHYPQHRIDSVLIPAARRCGATVEFGVALDHLELDEEAVRATLSDGRTIRADYVIGADGVHSTVRSQLGVTVSGPGEIGGTNMNILFAADLVGRFGAMPVMTQIEHPEVNGIMLGVGEGEWVLHVPIENGTTLSPEQCVRAVRTAIGDPVPVEVLNAVPWRATARMADEFRCGRAFLVGDAARAISPLGAFGLNTGLADAHNVAWKLAMVIAGRAGDALLDTYHDERHPVARTVTEQALLRLENPRLHWDPNAAAERAAAGLYNAPVVTMALRYASTAIVDPVPELPSTEDLVAALDGAPGSHLAHHWVERGVSTQDLNRSHFAILTGPDGHGWCDALQTLPVARSSDIRGVTLDAATAAAIGVAPAGAILVRPDNYIAWRTQGPADAERLADIIATVTAMPVSSPVG</sequence>
<dbReference type="RefSeq" id="WP_067870938.1">
    <property type="nucleotide sequence ID" value="NZ_JAAXOP010000023.1"/>
</dbReference>
<feature type="transmembrane region" description="Helical" evidence="4">
    <location>
        <begin position="6"/>
        <end position="27"/>
    </location>
</feature>
<evidence type="ECO:0000256" key="2">
    <source>
        <dbReference type="ARBA" id="ARBA00022630"/>
    </source>
</evidence>
<dbReference type="PANTHER" id="PTHR43004">
    <property type="entry name" value="TRK SYSTEM POTASSIUM UPTAKE PROTEIN"/>
    <property type="match status" value="1"/>
</dbReference>
<keyword evidence="4" id="KW-1133">Transmembrane helix</keyword>
<comment type="cofactor">
    <cofactor evidence="1">
        <name>FAD</name>
        <dbReference type="ChEBI" id="CHEBI:57692"/>
    </cofactor>
</comment>
<evidence type="ECO:0000256" key="4">
    <source>
        <dbReference type="SAM" id="Phobius"/>
    </source>
</evidence>
<feature type="domain" description="FAD-binding" evidence="5">
    <location>
        <begin position="3"/>
        <end position="345"/>
    </location>
</feature>
<dbReference type="Pfam" id="PF21274">
    <property type="entry name" value="Rng_hyd_C"/>
    <property type="match status" value="1"/>
</dbReference>
<dbReference type="InterPro" id="IPR050641">
    <property type="entry name" value="RIFMO-like"/>
</dbReference>
<name>A0A846Y7Z0_9NOCA</name>
<dbReference type="InterPro" id="IPR002938">
    <property type="entry name" value="FAD-bd"/>
</dbReference>
<keyword evidence="3" id="KW-0274">FAD</keyword>
<keyword evidence="4" id="KW-0812">Transmembrane</keyword>
<accession>A0A846Y7Z0</accession>
<keyword evidence="4" id="KW-0472">Membrane</keyword>
<evidence type="ECO:0000256" key="3">
    <source>
        <dbReference type="ARBA" id="ARBA00022827"/>
    </source>
</evidence>
<dbReference type="GO" id="GO:0016709">
    <property type="term" value="F:oxidoreductase activity, acting on paired donors, with incorporation or reduction of molecular oxygen, NAD(P)H as one donor, and incorporation of one atom of oxygen"/>
    <property type="evidence" value="ECO:0007669"/>
    <property type="project" value="UniProtKB-ARBA"/>
</dbReference>
<evidence type="ECO:0000313" key="6">
    <source>
        <dbReference type="EMBL" id="NKY53980.1"/>
    </source>
</evidence>